<feature type="signal peptide" evidence="1">
    <location>
        <begin position="1"/>
        <end position="18"/>
    </location>
</feature>
<evidence type="ECO:0000313" key="3">
    <source>
        <dbReference type="Proteomes" id="UP000054564"/>
    </source>
</evidence>
<evidence type="ECO:0000313" key="2">
    <source>
        <dbReference type="EMBL" id="KNE99610.1"/>
    </source>
</evidence>
<dbReference type="Proteomes" id="UP000054564">
    <property type="component" value="Unassembled WGS sequence"/>
</dbReference>
<dbReference type="AlphaFoldDB" id="A0A0L0VK07"/>
<evidence type="ECO:0008006" key="4">
    <source>
        <dbReference type="Google" id="ProtNLM"/>
    </source>
</evidence>
<evidence type="ECO:0000256" key="1">
    <source>
        <dbReference type="SAM" id="SignalP"/>
    </source>
</evidence>
<keyword evidence="3" id="KW-1185">Reference proteome</keyword>
<keyword evidence="1" id="KW-0732">Signal</keyword>
<comment type="caution">
    <text evidence="2">The sequence shown here is derived from an EMBL/GenBank/DDBJ whole genome shotgun (WGS) entry which is preliminary data.</text>
</comment>
<name>A0A0L0VK07_9BASI</name>
<dbReference type="EMBL" id="AJIL01000044">
    <property type="protein sequence ID" value="KNE99610.1"/>
    <property type="molecule type" value="Genomic_DNA"/>
</dbReference>
<organism evidence="2 3">
    <name type="scientific">Puccinia striiformis f. sp. tritici PST-78</name>
    <dbReference type="NCBI Taxonomy" id="1165861"/>
    <lineage>
        <taxon>Eukaryota</taxon>
        <taxon>Fungi</taxon>
        <taxon>Dikarya</taxon>
        <taxon>Basidiomycota</taxon>
        <taxon>Pucciniomycotina</taxon>
        <taxon>Pucciniomycetes</taxon>
        <taxon>Pucciniales</taxon>
        <taxon>Pucciniaceae</taxon>
        <taxon>Puccinia</taxon>
    </lineage>
</organism>
<reference evidence="3" key="1">
    <citation type="submission" date="2014-03" db="EMBL/GenBank/DDBJ databases">
        <title>The Genome Sequence of Puccinia striiformis f. sp. tritici PST-78.</title>
        <authorList>
            <consortium name="The Broad Institute Genome Sequencing Platform"/>
            <person name="Cuomo C."/>
            <person name="Hulbert S."/>
            <person name="Chen X."/>
            <person name="Walker B."/>
            <person name="Young S.K."/>
            <person name="Zeng Q."/>
            <person name="Gargeya S."/>
            <person name="Fitzgerald M."/>
            <person name="Haas B."/>
            <person name="Abouelleil A."/>
            <person name="Alvarado L."/>
            <person name="Arachchi H.M."/>
            <person name="Berlin A.M."/>
            <person name="Chapman S.B."/>
            <person name="Goldberg J."/>
            <person name="Griggs A."/>
            <person name="Gujja S."/>
            <person name="Hansen M."/>
            <person name="Howarth C."/>
            <person name="Imamovic A."/>
            <person name="Larimer J."/>
            <person name="McCowan C."/>
            <person name="Montmayeur A."/>
            <person name="Murphy C."/>
            <person name="Neiman D."/>
            <person name="Pearson M."/>
            <person name="Priest M."/>
            <person name="Roberts A."/>
            <person name="Saif S."/>
            <person name="Shea T."/>
            <person name="Sisk P."/>
            <person name="Sykes S."/>
            <person name="Wortman J."/>
            <person name="Nusbaum C."/>
            <person name="Birren B."/>
        </authorList>
    </citation>
    <scope>NUCLEOTIDE SEQUENCE [LARGE SCALE GENOMIC DNA]</scope>
    <source>
        <strain evidence="3">race PST-78</strain>
    </source>
</reference>
<gene>
    <name evidence="2" type="ORF">PSTG_07103</name>
</gene>
<sequence>MLITALLKLGTCLQLGLIHLPQPPTNLVLPSHFPGLSTPICVEFLRNQCCNHKLNHARLVNATDKELFGQVEF</sequence>
<accession>A0A0L0VK07</accession>
<protein>
    <recommendedName>
        <fullName evidence="4">Secreted protein</fullName>
    </recommendedName>
</protein>
<proteinExistence type="predicted"/>
<feature type="chain" id="PRO_5005550260" description="Secreted protein" evidence="1">
    <location>
        <begin position="19"/>
        <end position="73"/>
    </location>
</feature>